<accession>A0AAD4UGG7</accession>
<feature type="compositionally biased region" description="Polar residues" evidence="1">
    <location>
        <begin position="1843"/>
        <end position="1858"/>
    </location>
</feature>
<feature type="compositionally biased region" description="Basic residues" evidence="1">
    <location>
        <begin position="46"/>
        <end position="58"/>
    </location>
</feature>
<feature type="compositionally biased region" description="Basic residues" evidence="1">
    <location>
        <begin position="383"/>
        <end position="395"/>
    </location>
</feature>
<comment type="caution">
    <text evidence="3">The sequence shown here is derived from an EMBL/GenBank/DDBJ whole genome shotgun (WGS) entry which is preliminary data.</text>
</comment>
<dbReference type="GO" id="GO:0000122">
    <property type="term" value="P:negative regulation of transcription by RNA polymerase II"/>
    <property type="evidence" value="ECO:0007669"/>
    <property type="project" value="TreeGrafter"/>
</dbReference>
<dbReference type="SMART" id="SM01392">
    <property type="entry name" value="MAGE_N"/>
    <property type="match status" value="6"/>
</dbReference>
<proteinExistence type="predicted"/>
<gene>
    <name evidence="3" type="ORF">MG293_005837</name>
</gene>
<organism evidence="3 4">
    <name type="scientific">Ovis ammon polii</name>
    <dbReference type="NCBI Taxonomy" id="230172"/>
    <lineage>
        <taxon>Eukaryota</taxon>
        <taxon>Metazoa</taxon>
        <taxon>Chordata</taxon>
        <taxon>Craniata</taxon>
        <taxon>Vertebrata</taxon>
        <taxon>Euteleostomi</taxon>
        <taxon>Mammalia</taxon>
        <taxon>Eutheria</taxon>
        <taxon>Laurasiatheria</taxon>
        <taxon>Artiodactyla</taxon>
        <taxon>Ruminantia</taxon>
        <taxon>Pecora</taxon>
        <taxon>Bovidae</taxon>
        <taxon>Caprinae</taxon>
        <taxon>Ovis</taxon>
    </lineage>
</organism>
<feature type="compositionally biased region" description="Low complexity" evidence="1">
    <location>
        <begin position="1519"/>
        <end position="1536"/>
    </location>
</feature>
<dbReference type="InterPro" id="IPR021072">
    <property type="entry name" value="MAGE_N"/>
</dbReference>
<feature type="compositionally biased region" description="Low complexity" evidence="1">
    <location>
        <begin position="408"/>
        <end position="430"/>
    </location>
</feature>
<dbReference type="Proteomes" id="UP001214576">
    <property type="component" value="Unassembled WGS sequence"/>
</dbReference>
<feature type="domain" description="MAGE" evidence="2">
    <location>
        <begin position="477"/>
        <end position="676"/>
    </location>
</feature>
<dbReference type="Pfam" id="PF01454">
    <property type="entry name" value="MAGE"/>
    <property type="match status" value="6"/>
</dbReference>
<name>A0AAD4UGG7_OVIAM</name>
<dbReference type="InterPro" id="IPR002190">
    <property type="entry name" value="MHD_dom"/>
</dbReference>
<dbReference type="FunFam" id="1.10.10.1200:FF:000007">
    <property type="entry name" value="Melanoma-associated antigen C2"/>
    <property type="match status" value="5"/>
</dbReference>
<feature type="compositionally biased region" description="Basic residues" evidence="1">
    <location>
        <begin position="1434"/>
        <end position="1446"/>
    </location>
</feature>
<evidence type="ECO:0000259" key="2">
    <source>
        <dbReference type="PROSITE" id="PS50838"/>
    </source>
</evidence>
<dbReference type="EMBL" id="JAKZEL010000003">
    <property type="protein sequence ID" value="KAI4545571.1"/>
    <property type="molecule type" value="Genomic_DNA"/>
</dbReference>
<dbReference type="GO" id="GO:0005634">
    <property type="term" value="C:nucleus"/>
    <property type="evidence" value="ECO:0007669"/>
    <property type="project" value="TreeGrafter"/>
</dbReference>
<dbReference type="PANTHER" id="PTHR11736:SF22">
    <property type="entry name" value="MAGE DOMAIN-CONTAINING PROTEIN"/>
    <property type="match status" value="1"/>
</dbReference>
<dbReference type="PROSITE" id="PS50838">
    <property type="entry name" value="MAGE"/>
    <property type="match status" value="6"/>
</dbReference>
<feature type="domain" description="MAGE" evidence="2">
    <location>
        <begin position="140"/>
        <end position="339"/>
    </location>
</feature>
<feature type="region of interest" description="Disordered" evidence="1">
    <location>
        <begin position="2094"/>
        <end position="2125"/>
    </location>
</feature>
<reference evidence="3" key="1">
    <citation type="submission" date="2022-03" db="EMBL/GenBank/DDBJ databases">
        <title>Genomic analyses of argali, domestic sheep and their hybrids provide insights into chromosomal evolution, heterosis and genetic basis of agronomic traits.</title>
        <authorList>
            <person name="Li M."/>
        </authorList>
    </citation>
    <scope>NUCLEOTIDE SEQUENCE</scope>
    <source>
        <strain evidence="3">CAU-MHL-2022a</strain>
        <tissue evidence="3">Skin</tissue>
    </source>
</reference>
<feature type="region of interest" description="Disordered" evidence="1">
    <location>
        <begin position="381"/>
        <end position="469"/>
    </location>
</feature>
<feature type="compositionally biased region" description="Low complexity" evidence="1">
    <location>
        <begin position="440"/>
        <end position="454"/>
    </location>
</feature>
<feature type="region of interest" description="Disordered" evidence="1">
    <location>
        <begin position="1092"/>
        <end position="1181"/>
    </location>
</feature>
<feature type="domain" description="MAGE" evidence="2">
    <location>
        <begin position="1547"/>
        <end position="1746"/>
    </location>
</feature>
<evidence type="ECO:0000313" key="4">
    <source>
        <dbReference type="Proteomes" id="UP001214576"/>
    </source>
</evidence>
<protein>
    <recommendedName>
        <fullName evidence="2">MAGE domain-containing protein</fullName>
    </recommendedName>
</protein>
<dbReference type="PANTHER" id="PTHR11736">
    <property type="entry name" value="MELANOMA-ASSOCIATED ANTIGEN MAGE ANTIGEN"/>
    <property type="match status" value="1"/>
</dbReference>
<keyword evidence="4" id="KW-1185">Reference proteome</keyword>
<feature type="compositionally biased region" description="Low complexity" evidence="1">
    <location>
        <begin position="764"/>
        <end position="808"/>
    </location>
</feature>
<sequence length="2125" mass="236049">MTASPMAKSMARVAIGNSHSGCPNLLSIGPDSCLRSLTTAIMPRGQKSKHRAREKRRQARAETQGLHDQATTSGEEETTSSSPPDSESAPSSSSAAGTSKGPQGAQGTTSAAAGAEGQVREGENSSQASAAAESSHTDLLTWKAEMLVQYMLCKYKMRALIKRSEMLKAVTRRYREQFPEILSQASERMEMVFGLVLKEVRPNSHCYTLVSNLDLSDSESMRGDWGLPKNGLLMPLQGVIYLNGNHAPEEKIWKFLNMLGIYDGRSHFIFGEPRKLITEDLVREGYLEYCQVPGSDPPRYEFLWGPKLLTETSKTKVLQFLAKVKDSGHTAFLPQNEEAWREEVESTGDRDLCNLWHWFPNLLSIGADLCLRSLTTAIMPRGQKSKHRAREKHRQARAETQGLHDQATTSGGEETTSSSPPDSESGPSSSCAAGTSKGPQGAQGTTSAATGAEGQVREGENSSQASAAAESSHTDLLTWKAEMLVQYMLCKYKMRALIKRSEMLKAVTRRYREQFPEILSRASERMEMVFGLVLKEVRPNSHCYTLVSNLDLSDSESMRGDWGLPKNGLLMPLLGVIYLNGNHAPEEKIWKFLNMLGIYDGRSHFIFGEPRKLITEDLVREGYLEYCQVPSSDPPRYEFLWGPKLPTETSKTKVLQFLAKVKDSGHTAFLTQYEEAWREEVESTGDRGAKILFSQINIGNPHITFVIQGEKNITCPNLLSVGPDSCLRSLTTAIMPRGQKSKHRAREKRRQARAETQGLHDQATTSGGEETTSSSPPDSESGPSSSSAAGTSKGPQGAQGTTSAATGAVRKRSGVGHAAPSRSGVGAEGQVREGENSSQASAAAESSHTDLLTWKAEVLVQYMLCKYKMRALIKRSEMLKAVTRRYREQFPEILSRASERMELVFGLVLKEVRPNSHCYTLVSNLDLSDSESMRGDWGLPKNGLLMPLLGVIYLNGNHAPEEKIWNFLNMLGIYDGRSHFIFGEPRKLITEDLVREGYLEYRQVPGSDPPRYEFLWGPKLLTETSKMKVLQFLAKVKDSGHTAFLSQYEDAWREEVESTGDRAELVFLNTQRFPNLLSIGPDSCLQSLTTAIMPRGQKSKHRAREKHRQARAETQGLHDQATTSGGEETTSSSPPDSESGPSSSSAAGTSKGPQGAQGTTSAAAGAEGQVREGENSSQASAAAESSHIDLLTWKAEVLVQYMLCKYKMRALIKRSEMLKAVTRRYREQFPEILSRASERMELVFGLVLKEVRPNSHCYTLVSNLDLSDSESMRGDWGLPKNGLLMPLLGVIYLNGNHAPEEKIWKFLNMLGIYDGRSHFIFGEPRKLITEDLVREGYLEYRQVPGSDPPRYEFLWGPKLLTETSKTKVLQFLAKVKDSGHTAFLTQYEEAWREEVESTGDRDLCNLWHWCPNLLSIGPDSCLRSLTTAIMPRGQKSRHRAREKRRQARAETQGLHDQATTSGEEETTSSSPPDSESGPSSSSAAGISKGPQGAQGTTSAAAGAVRKRSGVRHAAPSRSGVGAEGQVQEGENSSQASAAAESSHIDLLTWKAEVLVQYMLCKYKMRALIKRSEMLKAVTRRYREQFPEILSRASERMELVFGLVLKEVRPNSHCYTLVSNLDLSDSESMRGDWGLPKNGLLMPLLGVIYLNGNHAPEEKIWKFLNMLGIYDGRSHFIFGEPRKLITEDLVREGYLEYRQVPGSDPPRYEFLWGPKLLTETSKMKVLQFLAKVKDSGHTAFLSQYEDAWREEVESTGDRDHMLFYLHSCLLSLTTVTMPQGKKGKLHTCDKRRQAEHGTQDLRGAQVTATTMEALSSSSNPGPKVDAKGRSGARSDNHLKCPQGALTTNTPVPASVSPTRSSKRPLGEIGKTHNSSQAPVSNVWSGKHSLTMPTSLLVQFLLRMYKTRKPIRKVNMLKIIDKKYHNRFLRILKRASDSMEVVFGIDVKKDNTAKHSYVLVSKMSLPCNGIVHRGRGFPKTGLLMNLLGVIFMKGNCATEEYIWDFLSKMNIYAGKRHFIFGEPKKLITQDLVQLKYLEYRQVPGSNPACYEFLWGPRAHAETSKMRVLEFLARINHLDPSAFHFWYEEALKDEEERAQANGCPSVPPAVPSTPSEAEANSALCGSRE</sequence>
<feature type="compositionally biased region" description="Basic residues" evidence="1">
    <location>
        <begin position="1097"/>
        <end position="1109"/>
    </location>
</feature>
<feature type="domain" description="MAGE" evidence="2">
    <location>
        <begin position="1888"/>
        <end position="2087"/>
    </location>
</feature>
<evidence type="ECO:0000256" key="1">
    <source>
        <dbReference type="SAM" id="MobiDB-lite"/>
    </source>
</evidence>
<feature type="region of interest" description="Disordered" evidence="1">
    <location>
        <begin position="1809"/>
        <end position="1880"/>
    </location>
</feature>
<dbReference type="InterPro" id="IPR041899">
    <property type="entry name" value="MAGE_WH2"/>
</dbReference>
<feature type="compositionally biased region" description="Low complexity" evidence="1">
    <location>
        <begin position="79"/>
        <end position="117"/>
    </location>
</feature>
<feature type="compositionally biased region" description="Low complexity" evidence="1">
    <location>
        <begin position="1467"/>
        <end position="1503"/>
    </location>
</feature>
<feature type="domain" description="MAGE" evidence="2">
    <location>
        <begin position="1191"/>
        <end position="1390"/>
    </location>
</feature>
<feature type="region of interest" description="Disordered" evidence="1">
    <location>
        <begin position="40"/>
        <end position="132"/>
    </location>
</feature>
<evidence type="ECO:0000313" key="3">
    <source>
        <dbReference type="EMBL" id="KAI4545571.1"/>
    </source>
</evidence>
<feature type="compositionally biased region" description="Polar residues" evidence="1">
    <location>
        <begin position="1809"/>
        <end position="1819"/>
    </location>
</feature>
<feature type="region of interest" description="Disordered" evidence="1">
    <location>
        <begin position="1432"/>
        <end position="1536"/>
    </location>
</feature>
<dbReference type="Gene3D" id="1.10.10.1210">
    <property type="entry name" value="MAGE homology domain, winged helix WH2 motif"/>
    <property type="match status" value="6"/>
</dbReference>
<dbReference type="InterPro" id="IPR041898">
    <property type="entry name" value="MAGE_WH1"/>
</dbReference>
<feature type="domain" description="MAGE" evidence="2">
    <location>
        <begin position="852"/>
        <end position="1051"/>
    </location>
</feature>
<dbReference type="SMART" id="SM01373">
    <property type="entry name" value="MAGE"/>
    <property type="match status" value="6"/>
</dbReference>
<dbReference type="FunFam" id="1.10.10.1210:FF:000001">
    <property type="entry name" value="melanoma-associated antigen D1"/>
    <property type="match status" value="6"/>
</dbReference>
<feature type="compositionally biased region" description="Low complexity" evidence="1">
    <location>
        <begin position="1122"/>
        <end position="1168"/>
    </location>
</feature>
<dbReference type="InterPro" id="IPR037445">
    <property type="entry name" value="MAGE"/>
</dbReference>
<feature type="compositionally biased region" description="Basic residues" evidence="1">
    <location>
        <begin position="739"/>
        <end position="751"/>
    </location>
</feature>
<feature type="compositionally biased region" description="Polar residues" evidence="1">
    <location>
        <begin position="1870"/>
        <end position="1880"/>
    </location>
</feature>
<dbReference type="Gene3D" id="1.10.10.1200">
    <property type="entry name" value="MAGE homology domain, winged helix WH1 motif"/>
    <property type="match status" value="6"/>
</dbReference>
<feature type="compositionally biased region" description="Basic and acidic residues" evidence="1">
    <location>
        <begin position="1823"/>
        <end position="1837"/>
    </location>
</feature>
<feature type="region of interest" description="Disordered" evidence="1">
    <location>
        <begin position="732"/>
        <end position="844"/>
    </location>
</feature>
<dbReference type="Pfam" id="PF12440">
    <property type="entry name" value="MAGE_N"/>
    <property type="match status" value="6"/>
</dbReference>